<dbReference type="PROSITE" id="PS00217">
    <property type="entry name" value="SUGAR_TRANSPORT_2"/>
    <property type="match status" value="1"/>
</dbReference>
<dbReference type="AlphaFoldDB" id="A0A934V6U7"/>
<gene>
    <name evidence="9" type="ORF">JHE00_26530</name>
</gene>
<evidence type="ECO:0000256" key="7">
    <source>
        <dbReference type="SAM" id="Phobius"/>
    </source>
</evidence>
<dbReference type="Proteomes" id="UP000635245">
    <property type="component" value="Unassembled WGS sequence"/>
</dbReference>
<dbReference type="Pfam" id="PF00083">
    <property type="entry name" value="Sugar_tr"/>
    <property type="match status" value="1"/>
</dbReference>
<feature type="transmembrane region" description="Helical" evidence="7">
    <location>
        <begin position="366"/>
        <end position="386"/>
    </location>
</feature>
<feature type="transmembrane region" description="Helical" evidence="7">
    <location>
        <begin position="301"/>
        <end position="320"/>
    </location>
</feature>
<evidence type="ECO:0000313" key="10">
    <source>
        <dbReference type="Proteomes" id="UP000635245"/>
    </source>
</evidence>
<name>A0A934V6U7_9PSEU</name>
<feature type="transmembrane region" description="Helical" evidence="7">
    <location>
        <begin position="326"/>
        <end position="346"/>
    </location>
</feature>
<dbReference type="InterPro" id="IPR036259">
    <property type="entry name" value="MFS_trans_sf"/>
</dbReference>
<feature type="transmembrane region" description="Helical" evidence="7">
    <location>
        <begin position="81"/>
        <end position="99"/>
    </location>
</feature>
<dbReference type="InterPro" id="IPR020846">
    <property type="entry name" value="MFS_dom"/>
</dbReference>
<feature type="transmembrane region" description="Helical" evidence="7">
    <location>
        <begin position="20"/>
        <end position="39"/>
    </location>
</feature>
<protein>
    <submittedName>
        <fullName evidence="9">MFS transporter</fullName>
    </submittedName>
</protein>
<proteinExistence type="predicted"/>
<comment type="caution">
    <text evidence="9">The sequence shown here is derived from an EMBL/GenBank/DDBJ whole genome shotgun (WGS) entry which is preliminary data.</text>
</comment>
<keyword evidence="10" id="KW-1185">Reference proteome</keyword>
<evidence type="ECO:0000256" key="1">
    <source>
        <dbReference type="ARBA" id="ARBA00004651"/>
    </source>
</evidence>
<dbReference type="EMBL" id="JAENJH010000008">
    <property type="protein sequence ID" value="MBK1787902.1"/>
    <property type="molecule type" value="Genomic_DNA"/>
</dbReference>
<feature type="transmembrane region" description="Helical" evidence="7">
    <location>
        <begin position="392"/>
        <end position="415"/>
    </location>
</feature>
<dbReference type="PANTHER" id="PTHR43045:SF1">
    <property type="entry name" value="SHIKIMATE TRANSPORTER"/>
    <property type="match status" value="1"/>
</dbReference>
<dbReference type="Pfam" id="PF13347">
    <property type="entry name" value="MFS_2"/>
    <property type="match status" value="1"/>
</dbReference>
<keyword evidence="3" id="KW-1003">Cell membrane</keyword>
<dbReference type="GO" id="GO:0022857">
    <property type="term" value="F:transmembrane transporter activity"/>
    <property type="evidence" value="ECO:0007669"/>
    <property type="project" value="InterPro"/>
</dbReference>
<feature type="transmembrane region" description="Helical" evidence="7">
    <location>
        <begin position="45"/>
        <end position="69"/>
    </location>
</feature>
<feature type="domain" description="Major facilitator superfamily (MFS) profile" evidence="8">
    <location>
        <begin position="8"/>
        <end position="419"/>
    </location>
</feature>
<dbReference type="PANTHER" id="PTHR43045">
    <property type="entry name" value="SHIKIMATE TRANSPORTER"/>
    <property type="match status" value="1"/>
</dbReference>
<feature type="transmembrane region" description="Helical" evidence="7">
    <location>
        <begin position="237"/>
        <end position="260"/>
    </location>
</feature>
<reference evidence="9" key="1">
    <citation type="submission" date="2020-12" db="EMBL/GenBank/DDBJ databases">
        <title>Prauserella sp. ASG 168, a novel actinomycete isolated from cave rock.</title>
        <authorList>
            <person name="Suriyachadkun C."/>
        </authorList>
    </citation>
    <scope>NUCLEOTIDE SEQUENCE</scope>
    <source>
        <strain evidence="9">ASG 168</strain>
    </source>
</reference>
<dbReference type="SUPFAM" id="SSF103473">
    <property type="entry name" value="MFS general substrate transporter"/>
    <property type="match status" value="1"/>
</dbReference>
<keyword evidence="4 7" id="KW-0812">Transmembrane</keyword>
<evidence type="ECO:0000256" key="3">
    <source>
        <dbReference type="ARBA" id="ARBA00022475"/>
    </source>
</evidence>
<organism evidence="9 10">
    <name type="scientific">Prauserella cavernicola</name>
    <dbReference type="NCBI Taxonomy" id="2800127"/>
    <lineage>
        <taxon>Bacteria</taxon>
        <taxon>Bacillati</taxon>
        <taxon>Actinomycetota</taxon>
        <taxon>Actinomycetes</taxon>
        <taxon>Pseudonocardiales</taxon>
        <taxon>Pseudonocardiaceae</taxon>
        <taxon>Prauserella</taxon>
    </lineage>
</organism>
<keyword evidence="6 7" id="KW-0472">Membrane</keyword>
<accession>A0A934V6U7</accession>
<dbReference type="GO" id="GO:0005886">
    <property type="term" value="C:plasma membrane"/>
    <property type="evidence" value="ECO:0007669"/>
    <property type="project" value="UniProtKB-SubCell"/>
</dbReference>
<feature type="transmembrane region" description="Helical" evidence="7">
    <location>
        <begin position="266"/>
        <end position="289"/>
    </location>
</feature>
<keyword evidence="5 7" id="KW-1133">Transmembrane helix</keyword>
<keyword evidence="2" id="KW-0813">Transport</keyword>
<dbReference type="InterPro" id="IPR005829">
    <property type="entry name" value="Sugar_transporter_CS"/>
</dbReference>
<dbReference type="RefSeq" id="WP_200323086.1">
    <property type="nucleotide sequence ID" value="NZ_JAENJH010000008.1"/>
</dbReference>
<evidence type="ECO:0000256" key="4">
    <source>
        <dbReference type="ARBA" id="ARBA00022692"/>
    </source>
</evidence>
<dbReference type="InterPro" id="IPR005828">
    <property type="entry name" value="MFS_sugar_transport-like"/>
</dbReference>
<dbReference type="Gene3D" id="1.20.1250.20">
    <property type="entry name" value="MFS general substrate transporter like domains"/>
    <property type="match status" value="2"/>
</dbReference>
<feature type="transmembrane region" description="Helical" evidence="7">
    <location>
        <begin position="181"/>
        <end position="200"/>
    </location>
</feature>
<evidence type="ECO:0000256" key="5">
    <source>
        <dbReference type="ARBA" id="ARBA00022989"/>
    </source>
</evidence>
<sequence>MTFRINKATVGATVGTALEWYDFSLYATASAVVFPMVFFPSGDPFLATLASFAAFAVGFFARPVGGVIIGILGDRYGRRQMLFLTLVLMGISSALIGFIPDFTTIGIAAPVLLIVLRILQGVGAGGEYAGATLLAAEHSQASSRGLNAALPGAGNAAGALLATGVLTLLNTTLPEEDFLSWGWRVAFIASILVCVAGIVIRLRVPESPEFEGSKAKRDVPRVALSELFRSAGRKVPLAMLASIGPNVASYLPSVYALTYLSSVVGAPAWIGLTGIIIGNLLKLVTIPIAGWLSDRHGRRPVFLAGAIGAAVLIYPFFFLLNTGTPILIWIAFVLVFTLCNDAMLAAQSGFMSELFDVRYRYTGVTFSREITGALVGGTLPFVAAALTEAAGGAYWLVALYCLVLMALAAVGMFLLPETRALVAPRAAAQSGGTRDEVDQA</sequence>
<dbReference type="PROSITE" id="PS50850">
    <property type="entry name" value="MFS"/>
    <property type="match status" value="1"/>
</dbReference>
<evidence type="ECO:0000256" key="6">
    <source>
        <dbReference type="ARBA" id="ARBA00023136"/>
    </source>
</evidence>
<evidence type="ECO:0000256" key="2">
    <source>
        <dbReference type="ARBA" id="ARBA00022448"/>
    </source>
</evidence>
<evidence type="ECO:0000259" key="8">
    <source>
        <dbReference type="PROSITE" id="PS50850"/>
    </source>
</evidence>
<comment type="subcellular location">
    <subcellularLocation>
        <location evidence="1">Cell membrane</location>
        <topology evidence="1">Multi-pass membrane protein</topology>
    </subcellularLocation>
</comment>
<feature type="transmembrane region" description="Helical" evidence="7">
    <location>
        <begin position="148"/>
        <end position="169"/>
    </location>
</feature>
<evidence type="ECO:0000313" key="9">
    <source>
        <dbReference type="EMBL" id="MBK1787902.1"/>
    </source>
</evidence>